<dbReference type="InterPro" id="IPR036397">
    <property type="entry name" value="RNaseH_sf"/>
</dbReference>
<dbReference type="InterPro" id="IPR002156">
    <property type="entry name" value="RNaseH_domain"/>
</dbReference>
<dbReference type="Gene3D" id="3.30.420.10">
    <property type="entry name" value="Ribonuclease H-like superfamily/Ribonuclease H"/>
    <property type="match status" value="1"/>
</dbReference>
<evidence type="ECO:0000313" key="2">
    <source>
        <dbReference type="EMBL" id="KAJ8910910.1"/>
    </source>
</evidence>
<protein>
    <recommendedName>
        <fullName evidence="1">RNase H type-1 domain-containing protein</fullName>
    </recommendedName>
</protein>
<dbReference type="SUPFAM" id="SSF53098">
    <property type="entry name" value="Ribonuclease H-like"/>
    <property type="match status" value="1"/>
</dbReference>
<dbReference type="GO" id="GO:0004523">
    <property type="term" value="F:RNA-DNA hybrid ribonuclease activity"/>
    <property type="evidence" value="ECO:0007669"/>
    <property type="project" value="InterPro"/>
</dbReference>
<sequence>MDYGSFFYANAAQSHLSKIERVKNSSLRLCMGLLKSTPINVIEVEACEPPLNLRRQFLSDKFTAKATCRNVRLRNSLHLLTILDLTSAYWSKKDSPAMVKSYLKLLEYAPYYHISEGSPYQSVEYEDLITPINTHYLCSDIPQFVNNEFEQHIRTKWPDFEYIFTDGSRKGSQTGCAFYHHNTKYYQEYKLPNLASIYTAEEYAILKAMEYALNLQNNKLAIFTDCKSFVDQINCSKHNKVDNISADILTIHGRLKRSGKYLAIIWIKGHSGITPNEIVDAHAKMAATKTGEQVPQNLVPPSDLNAPFHTNLKAQWQRHFENAPTGTYYKTFQPRVLKKIWFTSVTNRGFIKTLSRIRSDHALCKKYKHKIGLAEDPYCTCGEVEDMQHIILECPQYQNQRSHFYQEILKIGTCLPVNLVTLLTTQDIHVYYCLYNYIKEIDIKV</sequence>
<evidence type="ECO:0000313" key="3">
    <source>
        <dbReference type="Proteomes" id="UP001159042"/>
    </source>
</evidence>
<proteinExistence type="predicted"/>
<dbReference type="Proteomes" id="UP001159042">
    <property type="component" value="Unassembled WGS sequence"/>
</dbReference>
<dbReference type="Pfam" id="PF00075">
    <property type="entry name" value="RNase_H"/>
    <property type="match status" value="1"/>
</dbReference>
<feature type="domain" description="RNase H type-1" evidence="1">
    <location>
        <begin position="157"/>
        <end position="288"/>
    </location>
</feature>
<organism evidence="2 3">
    <name type="scientific">Exocentrus adspersus</name>
    <dbReference type="NCBI Taxonomy" id="1586481"/>
    <lineage>
        <taxon>Eukaryota</taxon>
        <taxon>Metazoa</taxon>
        <taxon>Ecdysozoa</taxon>
        <taxon>Arthropoda</taxon>
        <taxon>Hexapoda</taxon>
        <taxon>Insecta</taxon>
        <taxon>Pterygota</taxon>
        <taxon>Neoptera</taxon>
        <taxon>Endopterygota</taxon>
        <taxon>Coleoptera</taxon>
        <taxon>Polyphaga</taxon>
        <taxon>Cucujiformia</taxon>
        <taxon>Chrysomeloidea</taxon>
        <taxon>Cerambycidae</taxon>
        <taxon>Lamiinae</taxon>
        <taxon>Acanthocinini</taxon>
        <taxon>Exocentrus</taxon>
    </lineage>
</organism>
<name>A0AAV8VA71_9CUCU</name>
<dbReference type="InterPro" id="IPR012337">
    <property type="entry name" value="RNaseH-like_sf"/>
</dbReference>
<evidence type="ECO:0000259" key="1">
    <source>
        <dbReference type="PROSITE" id="PS50879"/>
    </source>
</evidence>
<dbReference type="EMBL" id="JANEYG010000234">
    <property type="protein sequence ID" value="KAJ8910910.1"/>
    <property type="molecule type" value="Genomic_DNA"/>
</dbReference>
<dbReference type="PROSITE" id="PS50879">
    <property type="entry name" value="RNASE_H_1"/>
    <property type="match status" value="1"/>
</dbReference>
<dbReference type="CDD" id="cd09276">
    <property type="entry name" value="Rnase_HI_RT_non_LTR"/>
    <property type="match status" value="1"/>
</dbReference>
<reference evidence="2 3" key="1">
    <citation type="journal article" date="2023" name="Insect Mol. Biol.">
        <title>Genome sequencing provides insights into the evolution of gene families encoding plant cell wall-degrading enzymes in longhorned beetles.</title>
        <authorList>
            <person name="Shin N.R."/>
            <person name="Okamura Y."/>
            <person name="Kirsch R."/>
            <person name="Pauchet Y."/>
        </authorList>
    </citation>
    <scope>NUCLEOTIDE SEQUENCE [LARGE SCALE GENOMIC DNA]</scope>
    <source>
        <strain evidence="2">EAD_L_NR</strain>
    </source>
</reference>
<accession>A0AAV8VA71</accession>
<dbReference type="GO" id="GO:0003676">
    <property type="term" value="F:nucleic acid binding"/>
    <property type="evidence" value="ECO:0007669"/>
    <property type="project" value="InterPro"/>
</dbReference>
<dbReference type="AlphaFoldDB" id="A0AAV8VA71"/>
<comment type="caution">
    <text evidence="2">The sequence shown here is derived from an EMBL/GenBank/DDBJ whole genome shotgun (WGS) entry which is preliminary data.</text>
</comment>
<keyword evidence="3" id="KW-1185">Reference proteome</keyword>
<gene>
    <name evidence="2" type="ORF">NQ315_014244</name>
</gene>